<reference evidence="3 4" key="1">
    <citation type="submission" date="2019-10" db="EMBL/GenBank/DDBJ databases">
        <title>Alkaliphilus serpentinus sp. nov. and Alkaliphilus pronyensis sp. nov., two novel anaerobic alkaliphilic species isolated from the serpentinized-hosted hydrothermal field of the Prony Bay (New Caledonia).</title>
        <authorList>
            <person name="Postec A."/>
        </authorList>
    </citation>
    <scope>NUCLEOTIDE SEQUENCE [LARGE SCALE GENOMIC DNA]</scope>
    <source>
        <strain evidence="3 4">LacV</strain>
    </source>
</reference>
<dbReference type="EMBL" id="WBZC01000008">
    <property type="protein sequence ID" value="KAB3537793.1"/>
    <property type="molecule type" value="Genomic_DNA"/>
</dbReference>
<dbReference type="Pfam" id="PF03816">
    <property type="entry name" value="LytR_cpsA_psr"/>
    <property type="match status" value="1"/>
</dbReference>
<dbReference type="RefSeq" id="WP_151859937.1">
    <property type="nucleotide sequence ID" value="NZ_WBZC01000008.1"/>
</dbReference>
<comment type="similarity">
    <text evidence="1">Belongs to the LytR/CpsA/Psr (LCP) family.</text>
</comment>
<dbReference type="NCBIfam" id="TIGR00350">
    <property type="entry name" value="lytR_cpsA_psr"/>
    <property type="match status" value="1"/>
</dbReference>
<evidence type="ECO:0000259" key="2">
    <source>
        <dbReference type="Pfam" id="PF03816"/>
    </source>
</evidence>
<name>A0A6I0FI89_9FIRM</name>
<gene>
    <name evidence="3" type="ORF">F8154_02095</name>
</gene>
<dbReference type="InterPro" id="IPR050922">
    <property type="entry name" value="LytR/CpsA/Psr_CW_biosynth"/>
</dbReference>
<dbReference type="AlphaFoldDB" id="A0A6I0FI89"/>
<dbReference type="Gene3D" id="3.40.630.190">
    <property type="entry name" value="LCP protein"/>
    <property type="match status" value="1"/>
</dbReference>
<evidence type="ECO:0000313" key="4">
    <source>
        <dbReference type="Proteomes" id="UP000432715"/>
    </source>
</evidence>
<protein>
    <submittedName>
        <fullName evidence="3">LytR family transcriptional regulator</fullName>
    </submittedName>
</protein>
<organism evidence="3 4">
    <name type="scientific">Alkaliphilus pronyensis</name>
    <dbReference type="NCBI Taxonomy" id="1482732"/>
    <lineage>
        <taxon>Bacteria</taxon>
        <taxon>Bacillati</taxon>
        <taxon>Bacillota</taxon>
        <taxon>Clostridia</taxon>
        <taxon>Peptostreptococcales</taxon>
        <taxon>Natronincolaceae</taxon>
        <taxon>Alkaliphilus</taxon>
    </lineage>
</organism>
<keyword evidence="4" id="KW-1185">Reference proteome</keyword>
<dbReference type="PANTHER" id="PTHR33392">
    <property type="entry name" value="POLYISOPRENYL-TEICHOIC ACID--PEPTIDOGLYCAN TEICHOIC ACID TRANSFERASE TAGU"/>
    <property type="match status" value="1"/>
</dbReference>
<feature type="domain" description="Cell envelope-related transcriptional attenuator" evidence="2">
    <location>
        <begin position="80"/>
        <end position="241"/>
    </location>
</feature>
<proteinExistence type="inferred from homology"/>
<sequence length="322" mass="36297">MKVFLKVFIIAFICFFLIFNGLVWGFNYYMKDNHVGSGTVVPVIEEGQENLEPDEIDELMKIVNESSRINFVLLGLEGLRSDTIMFVSFDPDIKKIDLISIPRDTYYPRAGYNGIGKKKFNSVYGDHGAIGVKTALSDILLDIPVDYYVTVTYSGAESIINSIGGVPVYISHLMDYEDPYDDPPLKIYFEPGHHVLNGEDGVKFLRYRQATPGSEGVSYADGDLGRIKAQQEFMKSAIKKTLSFRLPSVVTTAFKFVRTDINLQDAVVYATKAIGLEMENVSINVLPGEPKYHGRTSYFVHDIEETRNLLLKIYGYEEDTDN</sequence>
<dbReference type="PANTHER" id="PTHR33392:SF6">
    <property type="entry name" value="POLYISOPRENYL-TEICHOIC ACID--PEPTIDOGLYCAN TEICHOIC ACID TRANSFERASE TAGU"/>
    <property type="match status" value="1"/>
</dbReference>
<dbReference type="Proteomes" id="UP000432715">
    <property type="component" value="Unassembled WGS sequence"/>
</dbReference>
<evidence type="ECO:0000256" key="1">
    <source>
        <dbReference type="ARBA" id="ARBA00006068"/>
    </source>
</evidence>
<comment type="caution">
    <text evidence="3">The sequence shown here is derived from an EMBL/GenBank/DDBJ whole genome shotgun (WGS) entry which is preliminary data.</text>
</comment>
<evidence type="ECO:0000313" key="3">
    <source>
        <dbReference type="EMBL" id="KAB3537793.1"/>
    </source>
</evidence>
<dbReference type="OrthoDB" id="305468at2"/>
<dbReference type="InterPro" id="IPR004474">
    <property type="entry name" value="LytR_CpsA_psr"/>
</dbReference>
<accession>A0A6I0FI89</accession>